<evidence type="ECO:0000259" key="1">
    <source>
        <dbReference type="PROSITE" id="PS51462"/>
    </source>
</evidence>
<feature type="domain" description="Nudix hydrolase" evidence="1">
    <location>
        <begin position="21"/>
        <end position="142"/>
    </location>
</feature>
<protein>
    <submittedName>
        <fullName evidence="2">8-oxo-dGTP diphosphatase</fullName>
    </submittedName>
</protein>
<dbReference type="SUPFAM" id="SSF55811">
    <property type="entry name" value="Nudix"/>
    <property type="match status" value="1"/>
</dbReference>
<reference evidence="2 3" key="1">
    <citation type="submission" date="2018-05" db="EMBL/GenBank/DDBJ databases">
        <title>Genomic Encyclopedia of Type Strains, Phase IV (KMG-V): Genome sequencing to study the core and pangenomes of soil and plant-associated prokaryotes.</title>
        <authorList>
            <person name="Whitman W."/>
        </authorList>
    </citation>
    <scope>NUCLEOTIDE SEQUENCE [LARGE SCALE GENOMIC DNA]</scope>
    <source>
        <strain evidence="2 3">SIr-6563</strain>
    </source>
</reference>
<dbReference type="CDD" id="cd04667">
    <property type="entry name" value="NUDIX_Hydrolase"/>
    <property type="match status" value="1"/>
</dbReference>
<evidence type="ECO:0000313" key="3">
    <source>
        <dbReference type="Proteomes" id="UP000247515"/>
    </source>
</evidence>
<accession>A0ABX5MDR0</accession>
<comment type="caution">
    <text evidence="2">The sequence shown here is derived from an EMBL/GenBank/DDBJ whole genome shotgun (WGS) entry which is preliminary data.</text>
</comment>
<dbReference type="PANTHER" id="PTHR43736:SF1">
    <property type="entry name" value="DIHYDRONEOPTERIN TRIPHOSPHATE DIPHOSPHATASE"/>
    <property type="match status" value="1"/>
</dbReference>
<gene>
    <name evidence="2" type="ORF">C7400_13220</name>
</gene>
<dbReference type="PROSITE" id="PS51462">
    <property type="entry name" value="NUDIX"/>
    <property type="match status" value="1"/>
</dbReference>
<keyword evidence="3" id="KW-1185">Reference proteome</keyword>
<dbReference type="Gene3D" id="3.90.79.10">
    <property type="entry name" value="Nucleoside Triphosphate Pyrophosphohydrolase"/>
    <property type="match status" value="1"/>
</dbReference>
<dbReference type="InterPro" id="IPR000086">
    <property type="entry name" value="NUDIX_hydrolase_dom"/>
</dbReference>
<sequence length="158" mass="18666">MRRALYGHWRIHPQQPQAWSPLMKDRATIVCRRDGQILLVARDRARWALPGGTVRKSEAPVQAARRELQEETQMVAGSLQYLFAFGGLSKRHHVFVFDVPEQAWPRPDNEIEQCRWVHPGRIATMSTSVPTREIVTMIYQRRWREWDIDPLMDLPLWR</sequence>
<organism evidence="2 3">
    <name type="scientific">Paraburkholderia tropica</name>
    <dbReference type="NCBI Taxonomy" id="92647"/>
    <lineage>
        <taxon>Bacteria</taxon>
        <taxon>Pseudomonadati</taxon>
        <taxon>Pseudomonadota</taxon>
        <taxon>Betaproteobacteria</taxon>
        <taxon>Burkholderiales</taxon>
        <taxon>Burkholderiaceae</taxon>
        <taxon>Paraburkholderia</taxon>
    </lineage>
</organism>
<proteinExistence type="predicted"/>
<dbReference type="Proteomes" id="UP000247515">
    <property type="component" value="Unassembled WGS sequence"/>
</dbReference>
<evidence type="ECO:0000313" key="2">
    <source>
        <dbReference type="EMBL" id="PXX07041.1"/>
    </source>
</evidence>
<dbReference type="InterPro" id="IPR015797">
    <property type="entry name" value="NUDIX_hydrolase-like_dom_sf"/>
</dbReference>
<dbReference type="PANTHER" id="PTHR43736">
    <property type="entry name" value="ADP-RIBOSE PYROPHOSPHATASE"/>
    <property type="match status" value="1"/>
</dbReference>
<dbReference type="EMBL" id="QJJV01000032">
    <property type="protein sequence ID" value="PXX07041.1"/>
    <property type="molecule type" value="Genomic_DNA"/>
</dbReference>
<dbReference type="Pfam" id="PF00293">
    <property type="entry name" value="NUDIX"/>
    <property type="match status" value="1"/>
</dbReference>
<name>A0ABX5MDR0_9BURK</name>